<comment type="caution">
    <text evidence="5">The sequence shown here is derived from an EMBL/GenBank/DDBJ whole genome shotgun (WGS) entry which is preliminary data.</text>
</comment>
<dbReference type="InterPro" id="IPR029149">
    <property type="entry name" value="Creatin/AminoP/Spt16_N"/>
</dbReference>
<dbReference type="GO" id="GO:0006508">
    <property type="term" value="P:proteolysis"/>
    <property type="evidence" value="ECO:0007669"/>
    <property type="project" value="TreeGrafter"/>
</dbReference>
<evidence type="ECO:0000313" key="6">
    <source>
        <dbReference type="Proteomes" id="UP000828390"/>
    </source>
</evidence>
<reference evidence="5" key="2">
    <citation type="submission" date="2020-11" db="EMBL/GenBank/DDBJ databases">
        <authorList>
            <person name="McCartney M.A."/>
            <person name="Auch B."/>
            <person name="Kono T."/>
            <person name="Mallez S."/>
            <person name="Becker A."/>
            <person name="Gohl D.M."/>
            <person name="Silverstein K.A.T."/>
            <person name="Koren S."/>
            <person name="Bechman K.B."/>
            <person name="Herman A."/>
            <person name="Abrahante J.E."/>
            <person name="Garbe J."/>
        </authorList>
    </citation>
    <scope>NUCLEOTIDE SEQUENCE</scope>
    <source>
        <strain evidence="5">Duluth1</strain>
        <tissue evidence="5">Whole animal</tissue>
    </source>
</reference>
<keyword evidence="3" id="KW-0378">Hydrolase</keyword>
<keyword evidence="2" id="KW-0479">Metal-binding</keyword>
<dbReference type="Proteomes" id="UP000828390">
    <property type="component" value="Unassembled WGS sequence"/>
</dbReference>
<name>A0A9D4KM12_DREPO</name>
<dbReference type="InterPro" id="IPR036005">
    <property type="entry name" value="Creatinase/aminopeptidase-like"/>
</dbReference>
<dbReference type="AlphaFoldDB" id="A0A9D4KM12"/>
<dbReference type="PANTHER" id="PTHR43226">
    <property type="entry name" value="XAA-PRO AMINOPEPTIDASE 3"/>
    <property type="match status" value="1"/>
</dbReference>
<dbReference type="SUPFAM" id="SSF53092">
    <property type="entry name" value="Creatinase/prolidase N-terminal domain"/>
    <property type="match status" value="1"/>
</dbReference>
<dbReference type="InterPro" id="IPR007865">
    <property type="entry name" value="Aminopep_P_N"/>
</dbReference>
<reference evidence="5" key="1">
    <citation type="journal article" date="2019" name="bioRxiv">
        <title>The Genome of the Zebra Mussel, Dreissena polymorpha: A Resource for Invasive Species Research.</title>
        <authorList>
            <person name="McCartney M.A."/>
            <person name="Auch B."/>
            <person name="Kono T."/>
            <person name="Mallez S."/>
            <person name="Zhang Y."/>
            <person name="Obille A."/>
            <person name="Becker A."/>
            <person name="Abrahante J.E."/>
            <person name="Garbe J."/>
            <person name="Badalamenti J.P."/>
            <person name="Herman A."/>
            <person name="Mangelson H."/>
            <person name="Liachko I."/>
            <person name="Sullivan S."/>
            <person name="Sone E.D."/>
            <person name="Koren S."/>
            <person name="Silverstein K.A.T."/>
            <person name="Beckman K.B."/>
            <person name="Gohl D.M."/>
        </authorList>
    </citation>
    <scope>NUCLEOTIDE SEQUENCE</scope>
    <source>
        <strain evidence="5">Duluth1</strain>
        <tissue evidence="5">Whole animal</tissue>
    </source>
</reference>
<accession>A0A9D4KM12</accession>
<dbReference type="Gene3D" id="3.90.230.10">
    <property type="entry name" value="Creatinase/methionine aminopeptidase superfamily"/>
    <property type="match status" value="1"/>
</dbReference>
<dbReference type="GO" id="GO:0005739">
    <property type="term" value="C:mitochondrion"/>
    <property type="evidence" value="ECO:0007669"/>
    <property type="project" value="TreeGrafter"/>
</dbReference>
<keyword evidence="6" id="KW-1185">Reference proteome</keyword>
<dbReference type="GO" id="GO:0070006">
    <property type="term" value="F:metalloaminopeptidase activity"/>
    <property type="evidence" value="ECO:0007669"/>
    <property type="project" value="InterPro"/>
</dbReference>
<dbReference type="PANTHER" id="PTHR43226:SF4">
    <property type="entry name" value="XAA-PRO AMINOPEPTIDASE 3"/>
    <property type="match status" value="1"/>
</dbReference>
<dbReference type="SMART" id="SM01011">
    <property type="entry name" value="AMP_N"/>
    <property type="match status" value="1"/>
</dbReference>
<dbReference type="GO" id="GO:0030145">
    <property type="term" value="F:manganese ion binding"/>
    <property type="evidence" value="ECO:0007669"/>
    <property type="project" value="InterPro"/>
</dbReference>
<organism evidence="5 6">
    <name type="scientific">Dreissena polymorpha</name>
    <name type="common">Zebra mussel</name>
    <name type="synonym">Mytilus polymorpha</name>
    <dbReference type="NCBI Taxonomy" id="45954"/>
    <lineage>
        <taxon>Eukaryota</taxon>
        <taxon>Metazoa</taxon>
        <taxon>Spiralia</taxon>
        <taxon>Lophotrochozoa</taxon>
        <taxon>Mollusca</taxon>
        <taxon>Bivalvia</taxon>
        <taxon>Autobranchia</taxon>
        <taxon>Heteroconchia</taxon>
        <taxon>Euheterodonta</taxon>
        <taxon>Imparidentia</taxon>
        <taxon>Neoheterodontei</taxon>
        <taxon>Myida</taxon>
        <taxon>Dreissenoidea</taxon>
        <taxon>Dreissenidae</taxon>
        <taxon>Dreissena</taxon>
    </lineage>
</organism>
<proteinExistence type="inferred from homology"/>
<feature type="domain" description="Aminopeptidase P N-terminal" evidence="4">
    <location>
        <begin position="34"/>
        <end position="176"/>
    </location>
</feature>
<protein>
    <recommendedName>
        <fullName evidence="4">Aminopeptidase P N-terminal domain-containing protein</fullName>
    </recommendedName>
</protein>
<evidence type="ECO:0000313" key="5">
    <source>
        <dbReference type="EMBL" id="KAH3841998.1"/>
    </source>
</evidence>
<dbReference type="Gene3D" id="3.40.350.10">
    <property type="entry name" value="Creatinase/prolidase N-terminal domain"/>
    <property type="match status" value="1"/>
</dbReference>
<sequence>MRTCYQQQQNRHFGQPVHETHPHLMGMDEVTPGITRAEYQQRRLRLATMVQEAKTQQSIKHSIVLIPSATKVIMTNDIPYTFRQNTDFLYMSGFQEPDSMLVILISDCDFQAVLFVPKHDADRELWDGPRSGDIKALHLTGVSESYNSDELEKFLYNYCKNHKEYAVWYNTNKPIKSQHNAHSIVDEFLKQNNKTKFVQNPLPLIEQMRLIKSTAEIKLMTQTTQMASKAFIEVMRASKPNVSAFINSI</sequence>
<evidence type="ECO:0000259" key="4">
    <source>
        <dbReference type="SMART" id="SM01011"/>
    </source>
</evidence>
<dbReference type="InterPro" id="IPR052433">
    <property type="entry name" value="X-Pro_dipept-like"/>
</dbReference>
<evidence type="ECO:0000256" key="2">
    <source>
        <dbReference type="ARBA" id="ARBA00022723"/>
    </source>
</evidence>
<dbReference type="EMBL" id="JAIWYP010000004">
    <property type="protein sequence ID" value="KAH3841998.1"/>
    <property type="molecule type" value="Genomic_DNA"/>
</dbReference>
<evidence type="ECO:0000256" key="3">
    <source>
        <dbReference type="ARBA" id="ARBA00022801"/>
    </source>
</evidence>
<comment type="similarity">
    <text evidence="1">Belongs to the peptidase M24B family.</text>
</comment>
<evidence type="ECO:0000256" key="1">
    <source>
        <dbReference type="ARBA" id="ARBA00008766"/>
    </source>
</evidence>
<gene>
    <name evidence="5" type="ORF">DPMN_115486</name>
</gene>
<dbReference type="Pfam" id="PF05195">
    <property type="entry name" value="AMP_N"/>
    <property type="match status" value="1"/>
</dbReference>